<dbReference type="Proteomes" id="UP000625735">
    <property type="component" value="Unassembled WGS sequence"/>
</dbReference>
<sequence length="859" mass="98476">MGIINKLKTAIGLSRLDNSLDNTEFKAVFNTTVEEYAKHSKFFYTVAFAEVPAYNNVVKKWDDEKKGEFVLFLTNVIKNNYLGYNRGVKKESDEFQMASQMIHNLFRSKLKLSETIVVTIYDSFKKNVPEKEYNKMYWWPLAGFYKQIENNFKPVEAPVAILEILNDILRFKKDTNSYYYKDQIKLEEKIKAFLFANQGNEGSIKPTYFVGEDGFQSAANALLDQQKEEDRKLWYKLVTLAQKATGSKPTQKYLNEAKAIIDQLGADKFKKVTQEWFNQVINLKETVTTHTQVYNKSEYTYNITEFLTSLNSEAIKGFVWMSSWFYDNTTVQTISKLAERCFKKIPEKGPAAAGIGNACLYTLYASKGLDGIAQLSRLRLKIKQNNTLTLIEKYIDEAAVKLGISSIEIEDLAVDDFKLKSHQLTYVFEEYTAVLAITGTGKSSLKWFKPDGSEQKTVPQLVKDKFSAKLTKIKATQKQIDQTTAAQKERFDRMLRSNRTMSIEYVKEKYMQHGLLSFAINKVIFKFSNAQEEVLAIFLNNQWVTVAKEVIDIDKYKAATLWHPATSSTNEVKEWRQFLMTNQIQQPFKQAYREIYLLTDAEVNTRTYSNRMASHILKQHQYVTLAKGRNWRARLIGAWDGGDQDTAQLLMPEYNLTVEYWVNALNADDEFNATGIWNYVTTDQIRFVNTQTNDLIALVDVPPVAFSEAMRDIDLFVGVASVGNDPTWSDSGGLPTYRDYWQSYSFGDLSEIAKNRKEILQGLIPRLKIASVASIEDKFVVVKGKIRTYKIHIGSTNILMEPNDQYLCIVPDRSKKDNSENLFLPFEGDNGLSVIISKALLLANDDKITDRTITSQINR</sequence>
<evidence type="ECO:0000313" key="3">
    <source>
        <dbReference type="EMBL" id="GGD35235.1"/>
    </source>
</evidence>
<evidence type="ECO:0000259" key="1">
    <source>
        <dbReference type="Pfam" id="PF13569"/>
    </source>
</evidence>
<evidence type="ECO:0000259" key="2">
    <source>
        <dbReference type="Pfam" id="PF24879"/>
    </source>
</evidence>
<proteinExistence type="predicted"/>
<gene>
    <name evidence="3" type="ORF">GCM10011343_26360</name>
</gene>
<dbReference type="AlphaFoldDB" id="A0A916Y9F0"/>
<dbReference type="Pfam" id="PF13569">
    <property type="entry name" value="DUF4132"/>
    <property type="match status" value="1"/>
</dbReference>
<evidence type="ECO:0008006" key="5">
    <source>
        <dbReference type="Google" id="ProtNLM"/>
    </source>
</evidence>
<dbReference type="InterPro" id="IPR056639">
    <property type="entry name" value="DUF7737"/>
</dbReference>
<name>A0A916Y9F0_9FLAO</name>
<dbReference type="EMBL" id="BMFG01000013">
    <property type="protein sequence ID" value="GGD35235.1"/>
    <property type="molecule type" value="Genomic_DNA"/>
</dbReference>
<reference evidence="3" key="2">
    <citation type="submission" date="2020-09" db="EMBL/GenBank/DDBJ databases">
        <authorList>
            <person name="Sun Q."/>
            <person name="Zhou Y."/>
        </authorList>
    </citation>
    <scope>NUCLEOTIDE SEQUENCE</scope>
    <source>
        <strain evidence="3">CGMCC 1.12506</strain>
    </source>
</reference>
<dbReference type="RefSeq" id="WP_188363066.1">
    <property type="nucleotide sequence ID" value="NZ_BMFG01000013.1"/>
</dbReference>
<dbReference type="InterPro" id="IPR025406">
    <property type="entry name" value="DUF4132"/>
</dbReference>
<reference evidence="3" key="1">
    <citation type="journal article" date="2014" name="Int. J. Syst. Evol. Microbiol.">
        <title>Complete genome sequence of Corynebacterium casei LMG S-19264T (=DSM 44701T), isolated from a smear-ripened cheese.</title>
        <authorList>
            <consortium name="US DOE Joint Genome Institute (JGI-PGF)"/>
            <person name="Walter F."/>
            <person name="Albersmeier A."/>
            <person name="Kalinowski J."/>
            <person name="Ruckert C."/>
        </authorList>
    </citation>
    <scope>NUCLEOTIDE SEQUENCE</scope>
    <source>
        <strain evidence="3">CGMCC 1.12506</strain>
    </source>
</reference>
<feature type="domain" description="DUF4132" evidence="1">
    <location>
        <begin position="452"/>
        <end position="631"/>
    </location>
</feature>
<comment type="caution">
    <text evidence="3">The sequence shown here is derived from an EMBL/GenBank/DDBJ whole genome shotgun (WGS) entry which is preliminary data.</text>
</comment>
<protein>
    <recommendedName>
        <fullName evidence="5">DUF4132 domain-containing protein</fullName>
    </recommendedName>
</protein>
<evidence type="ECO:0000313" key="4">
    <source>
        <dbReference type="Proteomes" id="UP000625735"/>
    </source>
</evidence>
<organism evidence="3 4">
    <name type="scientific">Flavobacterium orientale</name>
    <dbReference type="NCBI Taxonomy" id="1756020"/>
    <lineage>
        <taxon>Bacteria</taxon>
        <taxon>Pseudomonadati</taxon>
        <taxon>Bacteroidota</taxon>
        <taxon>Flavobacteriia</taxon>
        <taxon>Flavobacteriales</taxon>
        <taxon>Flavobacteriaceae</taxon>
        <taxon>Flavobacterium</taxon>
    </lineage>
</organism>
<feature type="domain" description="DUF7737" evidence="2">
    <location>
        <begin position="753"/>
        <end position="857"/>
    </location>
</feature>
<accession>A0A916Y9F0</accession>
<dbReference type="Pfam" id="PF24879">
    <property type="entry name" value="DUF7737"/>
    <property type="match status" value="1"/>
</dbReference>
<keyword evidence="4" id="KW-1185">Reference proteome</keyword>